<accession>B1IIQ4</accession>
<dbReference type="HOGENOM" id="CLU_3307118_0_0_9"/>
<dbReference type="Proteomes" id="UP000008541">
    <property type="component" value="Chromosome"/>
</dbReference>
<dbReference type="EMBL" id="CP000939">
    <property type="protein sequence ID" value="ACA45152.1"/>
    <property type="molecule type" value="Genomic_DNA"/>
</dbReference>
<evidence type="ECO:0000313" key="2">
    <source>
        <dbReference type="Proteomes" id="UP000008541"/>
    </source>
</evidence>
<reference evidence="1 2" key="1">
    <citation type="journal article" date="2007" name="PLoS ONE">
        <title>Analysis of the neurotoxin complex genes in Clostridium botulinum A1-A4 and B1 strains: BoNT/A3, /Ba4 and /B1 clusters are located within plasmids.</title>
        <authorList>
            <person name="Smith T.J."/>
            <person name="Hill K.K."/>
            <person name="Foley B.T."/>
            <person name="Detter J.C."/>
            <person name="Munk A.C."/>
            <person name="Bruce D.C."/>
            <person name="Doggett N.A."/>
            <person name="Smith L.A."/>
            <person name="Marks J.D."/>
            <person name="Xie G."/>
            <person name="Brettin T.S."/>
        </authorList>
    </citation>
    <scope>NUCLEOTIDE SEQUENCE [LARGE SCALE GENOMIC DNA]</scope>
    <source>
        <strain evidence="2">Okra / Type B1</strain>
    </source>
</reference>
<name>B1IIQ4_CLOBK</name>
<dbReference type="AlphaFoldDB" id="B1IIQ4"/>
<gene>
    <name evidence="1" type="ordered locus">CLD_2094</name>
</gene>
<organism evidence="1 2">
    <name type="scientific">Clostridium botulinum (strain Okra / Type B1)</name>
    <dbReference type="NCBI Taxonomy" id="498213"/>
    <lineage>
        <taxon>Bacteria</taxon>
        <taxon>Bacillati</taxon>
        <taxon>Bacillota</taxon>
        <taxon>Clostridia</taxon>
        <taxon>Eubacteriales</taxon>
        <taxon>Clostridiaceae</taxon>
        <taxon>Clostridium</taxon>
    </lineage>
</organism>
<protein>
    <submittedName>
        <fullName evidence="1">Uncharacterized protein</fullName>
    </submittedName>
</protein>
<proteinExistence type="predicted"/>
<evidence type="ECO:0000313" key="1">
    <source>
        <dbReference type="EMBL" id="ACA45152.1"/>
    </source>
</evidence>
<sequence length="39" mass="4648">MTNKEVKERQDKLVDMIDSLAKKINNNSKEKFDIKLKRV</sequence>
<dbReference type="KEGG" id="cbb:CLD_2094"/>